<gene>
    <name evidence="1" type="ORF">DSO57_1031366</name>
</gene>
<sequence length="357" mass="39706">MVDYTNFIFNLEFSLSKVEPQSSEGGLPPQDGPGLADLLSHGLELLNYPTTHQLNNKNSLNGCQIATKLVPLKAHTCTGDVDCLKEVGKGPTISPANKYQLLPVPSPEREMQLACSGNMMNHSSKIKHCHSCFPEQPQPGPAALKTLSQDTCPASKPPMDLKSAKSKEAKSHVLVIFHLNSGQVDNQATRQLPPLDTNLLTCLRHYTAPLEPPLDLCILLDTCPTLHTHTRTREIEYIRCRLKWYKKPPRLFKDKYNDLPAYFVHMTPPLTPRPDLPMKPSATAETTSTQLFGVLYITLTGLMDSMVPNSEPWSLLGQSVSYIIKLAPILWWALPTSLATPRPEQPNASIYAWLPER</sequence>
<evidence type="ECO:0000313" key="1">
    <source>
        <dbReference type="EMBL" id="KAJ9068163.1"/>
    </source>
</evidence>
<comment type="caution">
    <text evidence="1">The sequence shown here is derived from an EMBL/GenBank/DDBJ whole genome shotgun (WGS) entry which is preliminary data.</text>
</comment>
<keyword evidence="2" id="KW-1185">Reference proteome</keyword>
<proteinExistence type="predicted"/>
<dbReference type="EMBL" id="QTSX02003775">
    <property type="protein sequence ID" value="KAJ9068163.1"/>
    <property type="molecule type" value="Genomic_DNA"/>
</dbReference>
<dbReference type="Proteomes" id="UP001165960">
    <property type="component" value="Unassembled WGS sequence"/>
</dbReference>
<protein>
    <submittedName>
        <fullName evidence="1">Uncharacterized protein</fullName>
    </submittedName>
</protein>
<reference evidence="1" key="1">
    <citation type="submission" date="2022-04" db="EMBL/GenBank/DDBJ databases">
        <title>Genome of the entomopathogenic fungus Entomophthora muscae.</title>
        <authorList>
            <person name="Elya C."/>
            <person name="Lovett B.R."/>
            <person name="Lee E."/>
            <person name="Macias A.M."/>
            <person name="Hajek A.E."/>
            <person name="De Bivort B.L."/>
            <person name="Kasson M.T."/>
            <person name="De Fine Licht H.H."/>
            <person name="Stajich J.E."/>
        </authorList>
    </citation>
    <scope>NUCLEOTIDE SEQUENCE</scope>
    <source>
        <strain evidence="1">Berkeley</strain>
    </source>
</reference>
<evidence type="ECO:0000313" key="2">
    <source>
        <dbReference type="Proteomes" id="UP001165960"/>
    </source>
</evidence>
<accession>A0ACC2T0P0</accession>
<name>A0ACC2T0P0_9FUNG</name>
<organism evidence="1 2">
    <name type="scientific">Entomophthora muscae</name>
    <dbReference type="NCBI Taxonomy" id="34485"/>
    <lineage>
        <taxon>Eukaryota</taxon>
        <taxon>Fungi</taxon>
        <taxon>Fungi incertae sedis</taxon>
        <taxon>Zoopagomycota</taxon>
        <taxon>Entomophthoromycotina</taxon>
        <taxon>Entomophthoromycetes</taxon>
        <taxon>Entomophthorales</taxon>
        <taxon>Entomophthoraceae</taxon>
        <taxon>Entomophthora</taxon>
    </lineage>
</organism>